<keyword evidence="1" id="KW-0812">Transmembrane</keyword>
<keyword evidence="1" id="KW-0472">Membrane</keyword>
<organism evidence="2 3">
    <name type="scientific">Candidatus Taylorbacteria bacterium CG11_big_fil_rev_8_21_14_0_20_46_11</name>
    <dbReference type="NCBI Taxonomy" id="1975025"/>
    <lineage>
        <taxon>Bacteria</taxon>
        <taxon>Candidatus Tayloriibacteriota</taxon>
    </lineage>
</organism>
<dbReference type="Proteomes" id="UP000229342">
    <property type="component" value="Unassembled WGS sequence"/>
</dbReference>
<evidence type="ECO:0000256" key="1">
    <source>
        <dbReference type="SAM" id="Phobius"/>
    </source>
</evidence>
<dbReference type="AlphaFoldDB" id="A0A2H0KCD3"/>
<proteinExistence type="predicted"/>
<protein>
    <submittedName>
        <fullName evidence="2">Uncharacterized protein</fullName>
    </submittedName>
</protein>
<evidence type="ECO:0000313" key="2">
    <source>
        <dbReference type="EMBL" id="PIQ68911.1"/>
    </source>
</evidence>
<dbReference type="EMBL" id="PCVG01000019">
    <property type="protein sequence ID" value="PIQ68911.1"/>
    <property type="molecule type" value="Genomic_DNA"/>
</dbReference>
<sequence>MPKFLFKFIVNGLALFSSVVGLYFALESFSSLPQIARLLLTLGIGAFWGLKSMMYFRSELLKLIASNLKGKDLTKVNIRDILS</sequence>
<feature type="transmembrane region" description="Helical" evidence="1">
    <location>
        <begin position="32"/>
        <end position="50"/>
    </location>
</feature>
<keyword evidence="1" id="KW-1133">Transmembrane helix</keyword>
<name>A0A2H0KCD3_9BACT</name>
<comment type="caution">
    <text evidence="2">The sequence shown here is derived from an EMBL/GenBank/DDBJ whole genome shotgun (WGS) entry which is preliminary data.</text>
</comment>
<evidence type="ECO:0000313" key="3">
    <source>
        <dbReference type="Proteomes" id="UP000229342"/>
    </source>
</evidence>
<feature type="transmembrane region" description="Helical" evidence="1">
    <location>
        <begin position="5"/>
        <end position="26"/>
    </location>
</feature>
<accession>A0A2H0KCD3</accession>
<reference evidence="2 3" key="1">
    <citation type="submission" date="2017-09" db="EMBL/GenBank/DDBJ databases">
        <title>Depth-based differentiation of microbial function through sediment-hosted aquifers and enrichment of novel symbionts in the deep terrestrial subsurface.</title>
        <authorList>
            <person name="Probst A.J."/>
            <person name="Ladd B."/>
            <person name="Jarett J.K."/>
            <person name="Geller-Mcgrath D.E."/>
            <person name="Sieber C.M."/>
            <person name="Emerson J.B."/>
            <person name="Anantharaman K."/>
            <person name="Thomas B.C."/>
            <person name="Malmstrom R."/>
            <person name="Stieglmeier M."/>
            <person name="Klingl A."/>
            <person name="Woyke T."/>
            <person name="Ryan C.M."/>
            <person name="Banfield J.F."/>
        </authorList>
    </citation>
    <scope>NUCLEOTIDE SEQUENCE [LARGE SCALE GENOMIC DNA]</scope>
    <source>
        <strain evidence="2">CG11_big_fil_rev_8_21_14_0_20_46_11</strain>
    </source>
</reference>
<gene>
    <name evidence="2" type="ORF">COV91_01725</name>
</gene>